<dbReference type="Proteomes" id="UP000027120">
    <property type="component" value="Unassembled WGS sequence"/>
</dbReference>
<name>A0A067FRI0_CITSI</name>
<dbReference type="PaxDb" id="2711-XP_006479727.1"/>
<organism evidence="4 5">
    <name type="scientific">Citrus sinensis</name>
    <name type="common">Sweet orange</name>
    <name type="synonym">Citrus aurantium var. sinensis</name>
    <dbReference type="NCBI Taxonomy" id="2711"/>
    <lineage>
        <taxon>Eukaryota</taxon>
        <taxon>Viridiplantae</taxon>
        <taxon>Streptophyta</taxon>
        <taxon>Embryophyta</taxon>
        <taxon>Tracheophyta</taxon>
        <taxon>Spermatophyta</taxon>
        <taxon>Magnoliopsida</taxon>
        <taxon>eudicotyledons</taxon>
        <taxon>Gunneridae</taxon>
        <taxon>Pentapetalae</taxon>
        <taxon>rosids</taxon>
        <taxon>malvids</taxon>
        <taxon>Sapindales</taxon>
        <taxon>Rutaceae</taxon>
        <taxon>Aurantioideae</taxon>
        <taxon>Citrus</taxon>
    </lineage>
</organism>
<dbReference type="InterPro" id="IPR051943">
    <property type="entry name" value="TRAFAC_Dynamin-like_GTPase"/>
</dbReference>
<dbReference type="eggNOG" id="KOG0448">
    <property type="taxonomic scope" value="Eukaryota"/>
</dbReference>
<accession>A0A067FRI0</accession>
<gene>
    <name evidence="4" type="ORF">CISIN_1g002437mg</name>
</gene>
<dbReference type="FunFam" id="3.20.20.70:FF:000243">
    <property type="entry name" value="Probable transmembrane GTPase FZO-like, chloroplastic"/>
    <property type="match status" value="1"/>
</dbReference>
<reference evidence="4 5" key="1">
    <citation type="submission" date="2014-04" db="EMBL/GenBank/DDBJ databases">
        <authorList>
            <consortium name="International Citrus Genome Consortium"/>
            <person name="Gmitter F."/>
            <person name="Chen C."/>
            <person name="Farmerie W."/>
            <person name="Harkins T."/>
            <person name="Desany B."/>
            <person name="Mohiuddin M."/>
            <person name="Kodira C."/>
            <person name="Borodovsky M."/>
            <person name="Lomsadze A."/>
            <person name="Burns P."/>
            <person name="Jenkins J."/>
            <person name="Prochnik S."/>
            <person name="Shu S."/>
            <person name="Chapman J."/>
            <person name="Pitluck S."/>
            <person name="Schmutz J."/>
            <person name="Rokhsar D."/>
        </authorList>
    </citation>
    <scope>NUCLEOTIDE SEQUENCE</scope>
</reference>
<dbReference type="GO" id="GO:0010027">
    <property type="term" value="P:thylakoid membrane organization"/>
    <property type="evidence" value="ECO:0000318"/>
    <property type="project" value="GO_Central"/>
</dbReference>
<dbReference type="Gene3D" id="3.20.20.70">
    <property type="entry name" value="Aldolase class I"/>
    <property type="match status" value="1"/>
</dbReference>
<dbReference type="Pfam" id="PF01926">
    <property type="entry name" value="MMR_HSR1"/>
    <property type="match status" value="1"/>
</dbReference>
<dbReference type="GO" id="GO:0005525">
    <property type="term" value="F:GTP binding"/>
    <property type="evidence" value="ECO:0007669"/>
    <property type="project" value="InterPro"/>
</dbReference>
<dbReference type="AlphaFoldDB" id="A0A067FRI0"/>
<feature type="coiled-coil region" evidence="1">
    <location>
        <begin position="887"/>
        <end position="921"/>
    </location>
</feature>
<dbReference type="InterPro" id="IPR022998">
    <property type="entry name" value="ThiamineP_synth_TenI"/>
</dbReference>
<dbReference type="EMBL" id="KK784894">
    <property type="protein sequence ID" value="KDO68745.1"/>
    <property type="molecule type" value="Genomic_DNA"/>
</dbReference>
<evidence type="ECO:0000259" key="3">
    <source>
        <dbReference type="Pfam" id="PF02581"/>
    </source>
</evidence>
<dbReference type="SUPFAM" id="SSF52540">
    <property type="entry name" value="P-loop containing nucleoside triphosphate hydrolases"/>
    <property type="match status" value="1"/>
</dbReference>
<evidence type="ECO:0000313" key="5">
    <source>
        <dbReference type="Proteomes" id="UP000027120"/>
    </source>
</evidence>
<evidence type="ECO:0008006" key="6">
    <source>
        <dbReference type="Google" id="ProtNLM"/>
    </source>
</evidence>
<evidence type="ECO:0000313" key="4">
    <source>
        <dbReference type="EMBL" id="KDO68745.1"/>
    </source>
</evidence>
<dbReference type="STRING" id="2711.A0A067FRI0"/>
<dbReference type="InterPro" id="IPR005225">
    <property type="entry name" value="Small_GTP-bd"/>
</dbReference>
<dbReference type="PANTHER" id="PTHR43681">
    <property type="entry name" value="TRANSMEMBRANE GTPASE FZO"/>
    <property type="match status" value="1"/>
</dbReference>
<dbReference type="SUPFAM" id="SSF51391">
    <property type="entry name" value="Thiamin phosphate synthase"/>
    <property type="match status" value="1"/>
</dbReference>
<dbReference type="NCBIfam" id="TIGR00231">
    <property type="entry name" value="small_GTP"/>
    <property type="match status" value="1"/>
</dbReference>
<proteinExistence type="predicted"/>
<dbReference type="InterPro" id="IPR006073">
    <property type="entry name" value="GTP-bd"/>
</dbReference>
<keyword evidence="1" id="KW-0175">Coiled coil</keyword>
<dbReference type="InterPro" id="IPR027417">
    <property type="entry name" value="P-loop_NTPase"/>
</dbReference>
<dbReference type="InterPro" id="IPR013785">
    <property type="entry name" value="Aldolase_TIM"/>
</dbReference>
<evidence type="ECO:0000259" key="2">
    <source>
        <dbReference type="Pfam" id="PF01926"/>
    </source>
</evidence>
<dbReference type="InterPro" id="IPR036206">
    <property type="entry name" value="ThiamineP_synth_sf"/>
</dbReference>
<dbReference type="CDD" id="cd00564">
    <property type="entry name" value="TMP_TenI"/>
    <property type="match status" value="1"/>
</dbReference>
<protein>
    <recommendedName>
        <fullName evidence="6">G domain-containing protein</fullName>
    </recommendedName>
</protein>
<evidence type="ECO:0000256" key="1">
    <source>
        <dbReference type="SAM" id="Coils"/>
    </source>
</evidence>
<dbReference type="FunFam" id="3.40.50.300:FF:001052">
    <property type="entry name" value="Probable transmembrane GTPase FZO-like, chloroplastic"/>
    <property type="match status" value="1"/>
</dbReference>
<feature type="domain" description="G" evidence="2">
    <location>
        <begin position="368"/>
        <end position="500"/>
    </location>
</feature>
<dbReference type="CDD" id="cd09912">
    <property type="entry name" value="DLP_2"/>
    <property type="match status" value="1"/>
</dbReference>
<dbReference type="GO" id="GO:0009228">
    <property type="term" value="P:thiamine biosynthetic process"/>
    <property type="evidence" value="ECO:0007669"/>
    <property type="project" value="UniProtKB-KW"/>
</dbReference>
<keyword evidence="5" id="KW-1185">Reference proteome</keyword>
<dbReference type="Pfam" id="PF02581">
    <property type="entry name" value="TMP-TENI"/>
    <property type="match status" value="1"/>
</dbReference>
<dbReference type="Gene3D" id="3.40.50.300">
    <property type="entry name" value="P-loop containing nucleotide triphosphate hydrolases"/>
    <property type="match status" value="1"/>
</dbReference>
<dbReference type="PANTHER" id="PTHR43681:SF1">
    <property type="entry name" value="SARCALUMENIN"/>
    <property type="match status" value="1"/>
</dbReference>
<feature type="domain" description="Thiamine phosphate synthase/TenI" evidence="3">
    <location>
        <begin position="98"/>
        <end position="214"/>
    </location>
</feature>
<sequence length="921" mass="102570">MKPLLSLHHAPTRVPAPRFLSDPYFPIPRFKPPPHRTHFPIKSISNDNSFRSEDSAAAPVISEKQQRPRTLYPGGYKRPEIKVPNVVLQLEPHQVLAGGDALDLIDEAVAKFVGIVVLNGGEASGKSVYEAACLLKSVVKDRALFLIAERVDIAAAVNASGVLLSDQGLPAIVARNTMKDSMSESVVLPLVGRNVQTLDAAFNASSSEGADFLVCCFGEGQKADVIENSLFTNVKIPIFIMNASPLVDVSKFLKSGASGFVISLEDLSLFNDGVLSQMFCANGTTNEKTDRGEDVSNVKLLDTSNSFFGKERVAGFVKFEDREKQLIETERSVLLEAIDVIKKASPLMEEVSLLIDAVSQIDEPFLLVIVGEYNSGKSSVINALLGKRYLKDGVVPTTNEITFLRFSDLASEEQQRCERHPDGQYICYLPSPILKEMIIVDTPGTNVILQRQQRLTEEFVPRADLVLFVISADRPLTESEVVFLRYTQQWKKKVVFVLNKSDLYQNAFELEEAISFVKENTMKLLNIENVTIYPVSARSTLEAKLSVSSAVGKDHSELSVNDSHWRINTFDKLEKLLYSFLDGSSSTGKERMRLKLETPIRIAERLLSSCETLVMKDCQDAKQDLTLANEMIDSLKEYVMKMESESISWRRKTLSLIDSTKSRVVKLIESTLQISNLDIVASYVFRGEKSAAMPSTSRIQHDIIGPALLDTQKLLGEYTMWLQSKNAREGRRYKESFENRWPSLVYLQPQVYPDMYELVRKVDGYSSRVIEDFSASSTSKMFEQEIREVFLGTFGGLGAAGLSASLLTSVLPTTLEDLLALGLCSAGGYIAVANFPARRQRVIEKVNKIADGLAREIEEAMQKDLQETVGHLENFVTKVGKPYQDAAQLKLDRLSEIQDELSNVQEKIQTLQVEIQNLHVS</sequence>
<dbReference type="GO" id="GO:0031969">
    <property type="term" value="C:chloroplast membrane"/>
    <property type="evidence" value="ECO:0000318"/>
    <property type="project" value="GO_Central"/>
</dbReference>